<gene>
    <name evidence="2" type="ORF">G7Y85_10600</name>
</gene>
<evidence type="ECO:0000313" key="3">
    <source>
        <dbReference type="Proteomes" id="UP000472676"/>
    </source>
</evidence>
<dbReference type="Gene3D" id="2.40.128.140">
    <property type="entry name" value="Outer membrane protein"/>
    <property type="match status" value="1"/>
</dbReference>
<feature type="chain" id="PRO_5027069620" evidence="1">
    <location>
        <begin position="44"/>
        <end position="383"/>
    </location>
</feature>
<dbReference type="RefSeq" id="WP_166256190.1">
    <property type="nucleotide sequence ID" value="NZ_JAAMOW010000005.1"/>
</dbReference>
<name>A0A6M2BT71_9GAMM</name>
<dbReference type="AlphaFoldDB" id="A0A6M2BT71"/>
<reference evidence="2 3" key="1">
    <citation type="journal article" date="2014" name="Int. J. Syst. Evol. Microbiol.">
        <title>Solimonas terrae sp. nov., isolated from soil.</title>
        <authorList>
            <person name="Kim S.J."/>
            <person name="Moon J.Y."/>
            <person name="Weon H.Y."/>
            <person name="Ahn J.H."/>
            <person name="Chen W.M."/>
            <person name="Kwon S.W."/>
        </authorList>
    </citation>
    <scope>NUCLEOTIDE SEQUENCE [LARGE SCALE GENOMIC DNA]</scope>
    <source>
        <strain evidence="2 3">KIS83-12</strain>
    </source>
</reference>
<accession>A0A6M2BT71</accession>
<evidence type="ECO:0000313" key="2">
    <source>
        <dbReference type="EMBL" id="NGY05219.1"/>
    </source>
</evidence>
<dbReference type="InterPro" id="IPR018707">
    <property type="entry name" value="LpxR"/>
</dbReference>
<dbReference type="Pfam" id="PF09982">
    <property type="entry name" value="LpxR"/>
    <property type="match status" value="1"/>
</dbReference>
<keyword evidence="3" id="KW-1185">Reference proteome</keyword>
<comment type="caution">
    <text evidence="2">The sequence shown here is derived from an EMBL/GenBank/DDBJ whole genome shotgun (WGS) entry which is preliminary data.</text>
</comment>
<evidence type="ECO:0000256" key="1">
    <source>
        <dbReference type="SAM" id="SignalP"/>
    </source>
</evidence>
<dbReference type="Proteomes" id="UP000472676">
    <property type="component" value="Unassembled WGS sequence"/>
</dbReference>
<proteinExistence type="predicted"/>
<protein>
    <submittedName>
        <fullName evidence="2">Lipid A deacylase LpxR family protein</fullName>
    </submittedName>
</protein>
<sequence>MDMRIPAVFDAPGRMDRSRSAAAPRVAVFAALLLALPTGPASAAAPPGAPVDAWGNEREDAGWTFYFDNDSLTPVQRDEDYTGGIAVTLAGRRAQRNWLSADAPLGLLDALFLPAAVDIGFQLHSQQFGGLAFTPGTIKEADVRAGDRPYASLLYVANGRSYIGDGSGPVYHSSLSIGVLGLHVVPEFQDAFHSMIGARKPRGWDHQISSGGEPTFRYTLTRQDLQLAGASIDHTHYEFKSAVAASIGYLTEGSAALSWRWGRINTPWWAGPPDRVEYIAEPAPATGGSMLHPDVRELYVWGGIKAHARLYNSFLQGQFRGSDLEYSYHEVRPLIGEAWLGVTAQITGEYRLSWVMRYQTSELKPEPGDRSLIWGGLVLSHDL</sequence>
<organism evidence="2 3">
    <name type="scientific">Solimonas terrae</name>
    <dbReference type="NCBI Taxonomy" id="1396819"/>
    <lineage>
        <taxon>Bacteria</taxon>
        <taxon>Pseudomonadati</taxon>
        <taxon>Pseudomonadota</taxon>
        <taxon>Gammaproteobacteria</taxon>
        <taxon>Nevskiales</taxon>
        <taxon>Nevskiaceae</taxon>
        <taxon>Solimonas</taxon>
    </lineage>
</organism>
<dbReference type="InterPro" id="IPR037107">
    <property type="entry name" value="Put_OMP_sf"/>
</dbReference>
<dbReference type="EMBL" id="JAAMOW010000005">
    <property type="protein sequence ID" value="NGY05219.1"/>
    <property type="molecule type" value="Genomic_DNA"/>
</dbReference>
<feature type="signal peptide" evidence="1">
    <location>
        <begin position="1"/>
        <end position="43"/>
    </location>
</feature>
<keyword evidence="1" id="KW-0732">Signal</keyword>